<proteinExistence type="predicted"/>
<accession>A0A2I0WCV4</accession>
<reference evidence="2 3" key="2">
    <citation type="journal article" date="2017" name="Nature">
        <title>The Apostasia genome and the evolution of orchids.</title>
        <authorList>
            <person name="Zhang G.Q."/>
            <person name="Liu K.W."/>
            <person name="Li Z."/>
            <person name="Lohaus R."/>
            <person name="Hsiao Y.Y."/>
            <person name="Niu S.C."/>
            <person name="Wang J.Y."/>
            <person name="Lin Y.C."/>
            <person name="Xu Q."/>
            <person name="Chen L.J."/>
            <person name="Yoshida K."/>
            <person name="Fujiwara S."/>
            <person name="Wang Z.W."/>
            <person name="Zhang Y.Q."/>
            <person name="Mitsuda N."/>
            <person name="Wang M."/>
            <person name="Liu G.H."/>
            <person name="Pecoraro L."/>
            <person name="Huang H.X."/>
            <person name="Xiao X.J."/>
            <person name="Lin M."/>
            <person name="Wu X.Y."/>
            <person name="Wu W.L."/>
            <person name="Chen Y.Y."/>
            <person name="Chang S.B."/>
            <person name="Sakamoto S."/>
            <person name="Ohme-Takagi M."/>
            <person name="Yagi M."/>
            <person name="Zeng S.J."/>
            <person name="Shen C.Y."/>
            <person name="Yeh C.M."/>
            <person name="Luo Y.B."/>
            <person name="Tsai W.C."/>
            <person name="Van de Peer Y."/>
            <person name="Liu Z.J."/>
        </authorList>
    </citation>
    <scope>NUCLEOTIDE SEQUENCE [LARGE SCALE GENOMIC DNA]</scope>
    <source>
        <tissue evidence="2">The whole plant</tissue>
    </source>
</reference>
<feature type="domain" description="SBNO alpha/beta" evidence="1">
    <location>
        <begin position="71"/>
        <end position="120"/>
    </location>
</feature>
<sequence>MEAEFKAFEFITECFGSPSGLRFPNRDVFSRDFAALNSACLLAPWCRELPMIPITIPSELMLAVFRKLTLAGMYKIFRPAVGEVLREMPLAELKSKYRKVSSIEKANKGWVEEYEVSAEQASGL</sequence>
<keyword evidence="3" id="KW-1185">Reference proteome</keyword>
<dbReference type="InterPro" id="IPR057332">
    <property type="entry name" value="SBNO_a/b_dom"/>
</dbReference>
<dbReference type="Pfam" id="PF25373">
    <property type="entry name" value="SBNO"/>
    <property type="match status" value="1"/>
</dbReference>
<organism evidence="2 3">
    <name type="scientific">Dendrobium catenatum</name>
    <dbReference type="NCBI Taxonomy" id="906689"/>
    <lineage>
        <taxon>Eukaryota</taxon>
        <taxon>Viridiplantae</taxon>
        <taxon>Streptophyta</taxon>
        <taxon>Embryophyta</taxon>
        <taxon>Tracheophyta</taxon>
        <taxon>Spermatophyta</taxon>
        <taxon>Magnoliopsida</taxon>
        <taxon>Liliopsida</taxon>
        <taxon>Asparagales</taxon>
        <taxon>Orchidaceae</taxon>
        <taxon>Epidendroideae</taxon>
        <taxon>Malaxideae</taxon>
        <taxon>Dendrobiinae</taxon>
        <taxon>Dendrobium</taxon>
    </lineage>
</organism>
<protein>
    <recommendedName>
        <fullName evidence="1">SBNO alpha/beta domain-containing protein</fullName>
    </recommendedName>
</protein>
<evidence type="ECO:0000313" key="2">
    <source>
        <dbReference type="EMBL" id="PKU73499.1"/>
    </source>
</evidence>
<gene>
    <name evidence="2" type="ORF">MA16_Dca008063</name>
</gene>
<name>A0A2I0WCV4_9ASPA</name>
<dbReference type="Proteomes" id="UP000233837">
    <property type="component" value="Unassembled WGS sequence"/>
</dbReference>
<dbReference type="AlphaFoldDB" id="A0A2I0WCV4"/>
<evidence type="ECO:0000313" key="3">
    <source>
        <dbReference type="Proteomes" id="UP000233837"/>
    </source>
</evidence>
<dbReference type="EMBL" id="KZ502741">
    <property type="protein sequence ID" value="PKU73499.1"/>
    <property type="molecule type" value="Genomic_DNA"/>
</dbReference>
<evidence type="ECO:0000259" key="1">
    <source>
        <dbReference type="Pfam" id="PF25373"/>
    </source>
</evidence>
<reference evidence="2 3" key="1">
    <citation type="journal article" date="2016" name="Sci. Rep.">
        <title>The Dendrobium catenatum Lindl. genome sequence provides insights into polysaccharide synthase, floral development and adaptive evolution.</title>
        <authorList>
            <person name="Zhang G.Q."/>
            <person name="Xu Q."/>
            <person name="Bian C."/>
            <person name="Tsai W.C."/>
            <person name="Yeh C.M."/>
            <person name="Liu K.W."/>
            <person name="Yoshida K."/>
            <person name="Zhang L.S."/>
            <person name="Chang S.B."/>
            <person name="Chen F."/>
            <person name="Shi Y."/>
            <person name="Su Y.Y."/>
            <person name="Zhang Y.Q."/>
            <person name="Chen L.J."/>
            <person name="Yin Y."/>
            <person name="Lin M."/>
            <person name="Huang H."/>
            <person name="Deng H."/>
            <person name="Wang Z.W."/>
            <person name="Zhu S.L."/>
            <person name="Zhao X."/>
            <person name="Deng C."/>
            <person name="Niu S.C."/>
            <person name="Huang J."/>
            <person name="Wang M."/>
            <person name="Liu G.H."/>
            <person name="Yang H.J."/>
            <person name="Xiao X.J."/>
            <person name="Hsiao Y.Y."/>
            <person name="Wu W.L."/>
            <person name="Chen Y.Y."/>
            <person name="Mitsuda N."/>
            <person name="Ohme-Takagi M."/>
            <person name="Luo Y.B."/>
            <person name="Van de Peer Y."/>
            <person name="Liu Z.J."/>
        </authorList>
    </citation>
    <scope>NUCLEOTIDE SEQUENCE [LARGE SCALE GENOMIC DNA]</scope>
    <source>
        <tissue evidence="2">The whole plant</tissue>
    </source>
</reference>